<organism evidence="5 6">
    <name type="scientific">Luteimicrobium album</name>
    <dbReference type="NCBI Taxonomy" id="1054550"/>
    <lineage>
        <taxon>Bacteria</taxon>
        <taxon>Bacillati</taxon>
        <taxon>Actinomycetota</taxon>
        <taxon>Actinomycetes</taxon>
        <taxon>Micrococcales</taxon>
        <taxon>Luteimicrobium</taxon>
    </lineage>
</organism>
<dbReference type="Proteomes" id="UP001157091">
    <property type="component" value="Unassembled WGS sequence"/>
</dbReference>
<dbReference type="InterPro" id="IPR022287">
    <property type="entry name" value="ABC_trnsptr_F420-0_sub-bd_pred"/>
</dbReference>
<evidence type="ECO:0000259" key="4">
    <source>
        <dbReference type="PROSITE" id="PS50983"/>
    </source>
</evidence>
<keyword evidence="6" id="KW-1185">Reference proteome</keyword>
<dbReference type="PROSITE" id="PS51257">
    <property type="entry name" value="PROKAR_LIPOPROTEIN"/>
    <property type="match status" value="1"/>
</dbReference>
<dbReference type="PROSITE" id="PS50983">
    <property type="entry name" value="FE_B12_PBP"/>
    <property type="match status" value="1"/>
</dbReference>
<dbReference type="EMBL" id="BSUK01000001">
    <property type="protein sequence ID" value="GMA26530.1"/>
    <property type="molecule type" value="Genomic_DNA"/>
</dbReference>
<dbReference type="NCBIfam" id="TIGR03868">
    <property type="entry name" value="F420-O_ABCperi"/>
    <property type="match status" value="1"/>
</dbReference>
<dbReference type="InterPro" id="IPR050902">
    <property type="entry name" value="ABC_Transporter_SBP"/>
</dbReference>
<evidence type="ECO:0000313" key="6">
    <source>
        <dbReference type="Proteomes" id="UP001157091"/>
    </source>
</evidence>
<accession>A0ABQ6I6X6</accession>
<dbReference type="Gene3D" id="3.40.50.1980">
    <property type="entry name" value="Nitrogenase molybdenum iron protein domain"/>
    <property type="match status" value="2"/>
</dbReference>
<evidence type="ECO:0000313" key="5">
    <source>
        <dbReference type="EMBL" id="GMA26530.1"/>
    </source>
</evidence>
<comment type="similarity">
    <text evidence="1">Belongs to the bacterial solute-binding protein 8 family.</text>
</comment>
<dbReference type="RefSeq" id="WP_284294781.1">
    <property type="nucleotide sequence ID" value="NZ_BSUK01000001.1"/>
</dbReference>
<gene>
    <name evidence="5" type="ORF">GCM10025864_42890</name>
</gene>
<comment type="caution">
    <text evidence="5">The sequence shown here is derived from an EMBL/GenBank/DDBJ whole genome shotgun (WGS) entry which is preliminary data.</text>
</comment>
<evidence type="ECO:0000256" key="2">
    <source>
        <dbReference type="SAM" id="MobiDB-lite"/>
    </source>
</evidence>
<evidence type="ECO:0000256" key="1">
    <source>
        <dbReference type="ARBA" id="ARBA00008814"/>
    </source>
</evidence>
<protein>
    <submittedName>
        <fullName evidence="5">ABC transporter substrate-binding protein</fullName>
    </submittedName>
</protein>
<name>A0ABQ6I6X6_9MICO</name>
<sequence length="350" mass="36270">MSTVRTRPRRARSLALAGAGGLLALSLAACSSGSGEADTSPRSTAATDAAGPRTTYPVTLDNCGTKVTFQAAPDRVVTIKSSTTEMMLALGLGDHVVGSAFLDGPLPDSLAPAAEGNKAISSPMAAQVPGSEAVLALQPDLVYAGWESNVSAQGAGARPTLAKLGVNTYVSPSACQEKAYQPNPLTFDDVFGEIAQVGQVFDVQDRAASLVAEQKKQLAAVPKDGDGHTVLWWSSGNGTPYVGAGIGAPEMIMKAVGLKNVAADVPMTWTSLGWEKIVAADPDVIVLVDASWNTAEAKKEFLESNGATKNLQAVKHHRYVVLPFASTEAGVRNVDAAAQLAADLLQLDWS</sequence>
<evidence type="ECO:0000256" key="3">
    <source>
        <dbReference type="SAM" id="SignalP"/>
    </source>
</evidence>
<dbReference type="SUPFAM" id="SSF53807">
    <property type="entry name" value="Helical backbone' metal receptor"/>
    <property type="match status" value="1"/>
</dbReference>
<dbReference type="PANTHER" id="PTHR30535">
    <property type="entry name" value="VITAMIN B12-BINDING PROTEIN"/>
    <property type="match status" value="1"/>
</dbReference>
<dbReference type="Pfam" id="PF01497">
    <property type="entry name" value="Peripla_BP_2"/>
    <property type="match status" value="1"/>
</dbReference>
<feature type="domain" description="Fe/B12 periplasmic-binding" evidence="4">
    <location>
        <begin position="75"/>
        <end position="350"/>
    </location>
</feature>
<dbReference type="PANTHER" id="PTHR30535:SF7">
    <property type="entry name" value="IRON(III) DICITRATE-BINDING PROTEIN"/>
    <property type="match status" value="1"/>
</dbReference>
<dbReference type="InterPro" id="IPR002491">
    <property type="entry name" value="ABC_transptr_periplasmic_BD"/>
</dbReference>
<feature type="region of interest" description="Disordered" evidence="2">
    <location>
        <begin position="33"/>
        <end position="53"/>
    </location>
</feature>
<keyword evidence="3" id="KW-0732">Signal</keyword>
<proteinExistence type="inferred from homology"/>
<feature type="chain" id="PRO_5046850749" evidence="3">
    <location>
        <begin position="38"/>
        <end position="350"/>
    </location>
</feature>
<feature type="signal peptide" evidence="3">
    <location>
        <begin position="1"/>
        <end position="37"/>
    </location>
</feature>
<reference evidence="6" key="1">
    <citation type="journal article" date="2019" name="Int. J. Syst. Evol. Microbiol.">
        <title>The Global Catalogue of Microorganisms (GCM) 10K type strain sequencing project: providing services to taxonomists for standard genome sequencing and annotation.</title>
        <authorList>
            <consortium name="The Broad Institute Genomics Platform"/>
            <consortium name="The Broad Institute Genome Sequencing Center for Infectious Disease"/>
            <person name="Wu L."/>
            <person name="Ma J."/>
        </authorList>
    </citation>
    <scope>NUCLEOTIDE SEQUENCE [LARGE SCALE GENOMIC DNA]</scope>
    <source>
        <strain evidence="6">NBRC 106348</strain>
    </source>
</reference>